<name>A0A1V1P2K2_9BACT</name>
<dbReference type="Proteomes" id="UP000189670">
    <property type="component" value="Unassembled WGS sequence"/>
</dbReference>
<comment type="caution">
    <text evidence="8">The sequence shown here is derived from an EMBL/GenBank/DDBJ whole genome shotgun (WGS) entry which is preliminary data.</text>
</comment>
<gene>
    <name evidence="8" type="primary">mreB</name>
    <name evidence="8" type="ORF">OMM_09949</name>
</gene>
<dbReference type="InterPro" id="IPR004753">
    <property type="entry name" value="MreB"/>
</dbReference>
<dbReference type="PRINTS" id="PR01652">
    <property type="entry name" value="SHAPEPROTEIN"/>
</dbReference>
<evidence type="ECO:0000256" key="2">
    <source>
        <dbReference type="ARBA" id="ARBA00022490"/>
    </source>
</evidence>
<keyword evidence="4" id="KW-0067">ATP-binding</keyword>
<accession>A0A1V1P2K2</accession>
<evidence type="ECO:0000256" key="7">
    <source>
        <dbReference type="ARBA" id="ARBA00067319"/>
    </source>
</evidence>
<dbReference type="Gene3D" id="3.30.420.40">
    <property type="match status" value="3"/>
</dbReference>
<dbReference type="GO" id="GO:0000902">
    <property type="term" value="P:cell morphogenesis"/>
    <property type="evidence" value="ECO:0007669"/>
    <property type="project" value="InterPro"/>
</dbReference>
<dbReference type="SUPFAM" id="SSF53067">
    <property type="entry name" value="Actin-like ATPase domain"/>
    <property type="match status" value="2"/>
</dbReference>
<dbReference type="EMBL" id="ATBP01000760">
    <property type="protein sequence ID" value="ETR69023.1"/>
    <property type="molecule type" value="Genomic_DNA"/>
</dbReference>
<proteinExistence type="inferred from homology"/>
<dbReference type="GO" id="GO:0008360">
    <property type="term" value="P:regulation of cell shape"/>
    <property type="evidence" value="ECO:0007669"/>
    <property type="project" value="UniProtKB-KW"/>
</dbReference>
<dbReference type="PANTHER" id="PTHR42749:SF1">
    <property type="entry name" value="CELL SHAPE-DETERMINING PROTEIN MREB"/>
    <property type="match status" value="1"/>
</dbReference>
<comment type="subcellular location">
    <subcellularLocation>
        <location evidence="1">Cytoplasm</location>
    </subcellularLocation>
</comment>
<dbReference type="Pfam" id="PF06723">
    <property type="entry name" value="MreB_Mbl"/>
    <property type="match status" value="1"/>
</dbReference>
<evidence type="ECO:0000256" key="4">
    <source>
        <dbReference type="ARBA" id="ARBA00022840"/>
    </source>
</evidence>
<evidence type="ECO:0000256" key="3">
    <source>
        <dbReference type="ARBA" id="ARBA00022741"/>
    </source>
</evidence>
<feature type="non-terminal residue" evidence="8">
    <location>
        <position position="1"/>
    </location>
</feature>
<evidence type="ECO:0000256" key="6">
    <source>
        <dbReference type="ARBA" id="ARBA00023458"/>
    </source>
</evidence>
<evidence type="ECO:0000256" key="5">
    <source>
        <dbReference type="ARBA" id="ARBA00022960"/>
    </source>
</evidence>
<keyword evidence="3" id="KW-0547">Nucleotide-binding</keyword>
<keyword evidence="5" id="KW-0133">Cell shape</keyword>
<dbReference type="PANTHER" id="PTHR42749">
    <property type="entry name" value="CELL SHAPE-DETERMINING PROTEIN MREB"/>
    <property type="match status" value="1"/>
</dbReference>
<dbReference type="InterPro" id="IPR056546">
    <property type="entry name" value="MreB_MamK-like"/>
</dbReference>
<comment type="similarity">
    <text evidence="6">Belongs to the FtsA/MreB family.</text>
</comment>
<organism evidence="8 9">
    <name type="scientific">Candidatus Magnetoglobus multicellularis str. Araruama</name>
    <dbReference type="NCBI Taxonomy" id="890399"/>
    <lineage>
        <taxon>Bacteria</taxon>
        <taxon>Pseudomonadati</taxon>
        <taxon>Thermodesulfobacteriota</taxon>
        <taxon>Desulfobacteria</taxon>
        <taxon>Desulfobacterales</taxon>
        <taxon>Desulfobacteraceae</taxon>
        <taxon>Candidatus Magnetoglobus</taxon>
    </lineage>
</organism>
<evidence type="ECO:0000313" key="8">
    <source>
        <dbReference type="EMBL" id="ETR69023.1"/>
    </source>
</evidence>
<dbReference type="AlphaFoldDB" id="A0A1V1P2K2"/>
<dbReference type="NCBIfam" id="TIGR00904">
    <property type="entry name" value="mreB"/>
    <property type="match status" value="1"/>
</dbReference>
<sequence length="246" mass="26481">RRKFVRPRIIIAVPSGITQVENRAVRESAESAGAREVFLIEEPMAAAIGAGLPVTEPTCNMVVDIGGGTTEVAVISLAGIVYSRSMRVAGDLMDSSIIQYIKRKYNLLIGERTAEIIKTTIGNAYPDPENLETIEVKGRDLVSGIPKILAIDSEEVREAITEQIDAIVECVKIALEQTPPELAADIVDRGIVLTGGGALLKNLDRLLREQSGLPITVTDDPLTTVALGSGRALDNIEMLRQVMIQP</sequence>
<evidence type="ECO:0000313" key="9">
    <source>
        <dbReference type="Proteomes" id="UP000189670"/>
    </source>
</evidence>
<dbReference type="NCBIfam" id="NF010539">
    <property type="entry name" value="PRK13927.1"/>
    <property type="match status" value="1"/>
</dbReference>
<dbReference type="InterPro" id="IPR043129">
    <property type="entry name" value="ATPase_NBD"/>
</dbReference>
<dbReference type="GO" id="GO:0005737">
    <property type="term" value="C:cytoplasm"/>
    <property type="evidence" value="ECO:0007669"/>
    <property type="project" value="UniProtKB-SubCell"/>
</dbReference>
<evidence type="ECO:0000256" key="1">
    <source>
        <dbReference type="ARBA" id="ARBA00004496"/>
    </source>
</evidence>
<dbReference type="CDD" id="cd10225">
    <property type="entry name" value="ASKHA_NBD_MreB-like"/>
    <property type="match status" value="1"/>
</dbReference>
<reference evidence="9" key="1">
    <citation type="submission" date="2012-11" db="EMBL/GenBank/DDBJ databases">
        <authorList>
            <person name="Lucero-Rivera Y.E."/>
            <person name="Tovar-Ramirez D."/>
        </authorList>
    </citation>
    <scope>NUCLEOTIDE SEQUENCE [LARGE SCALE GENOMIC DNA]</scope>
    <source>
        <strain evidence="9">Araruama</strain>
    </source>
</reference>
<protein>
    <recommendedName>
        <fullName evidence="7">Cell shape-determining protein MreB</fullName>
    </recommendedName>
</protein>
<dbReference type="FunFam" id="3.30.420.40:FF:000016">
    <property type="entry name" value="Rod shape-determining protein mreB"/>
    <property type="match status" value="1"/>
</dbReference>
<dbReference type="GO" id="GO:0005524">
    <property type="term" value="F:ATP binding"/>
    <property type="evidence" value="ECO:0007669"/>
    <property type="project" value="UniProtKB-KW"/>
</dbReference>
<keyword evidence="2" id="KW-0963">Cytoplasm</keyword>